<evidence type="ECO:0000256" key="4">
    <source>
        <dbReference type="ARBA" id="ARBA00022723"/>
    </source>
</evidence>
<dbReference type="PRINTS" id="PR00696">
    <property type="entry name" value="RSOLVASERUVC"/>
</dbReference>
<accession>A0A382ZV32</accession>
<evidence type="ECO:0000256" key="9">
    <source>
        <dbReference type="ARBA" id="ARBA00023125"/>
    </source>
</evidence>
<keyword evidence="5" id="KW-0255">Endonuclease</keyword>
<dbReference type="CDD" id="cd16962">
    <property type="entry name" value="RuvC"/>
    <property type="match status" value="1"/>
</dbReference>
<evidence type="ECO:0000256" key="2">
    <source>
        <dbReference type="ARBA" id="ARBA00022490"/>
    </source>
</evidence>
<evidence type="ECO:0000256" key="5">
    <source>
        <dbReference type="ARBA" id="ARBA00022759"/>
    </source>
</evidence>
<dbReference type="InterPro" id="IPR020563">
    <property type="entry name" value="X-over_junc_endoDNase_Mg_BS"/>
</dbReference>
<evidence type="ECO:0000256" key="10">
    <source>
        <dbReference type="ARBA" id="ARBA00023172"/>
    </source>
</evidence>
<keyword evidence="7" id="KW-0378">Hydrolase</keyword>
<dbReference type="PANTHER" id="PTHR30194">
    <property type="entry name" value="CROSSOVER JUNCTION ENDODEOXYRIBONUCLEASE RUVC"/>
    <property type="match status" value="1"/>
</dbReference>
<evidence type="ECO:0000256" key="3">
    <source>
        <dbReference type="ARBA" id="ARBA00022722"/>
    </source>
</evidence>
<evidence type="ECO:0000256" key="7">
    <source>
        <dbReference type="ARBA" id="ARBA00022801"/>
    </source>
</evidence>
<organism evidence="12">
    <name type="scientific">marine metagenome</name>
    <dbReference type="NCBI Taxonomy" id="408172"/>
    <lineage>
        <taxon>unclassified sequences</taxon>
        <taxon>metagenomes</taxon>
        <taxon>ecological metagenomes</taxon>
    </lineage>
</organism>
<dbReference type="PROSITE" id="PS01321">
    <property type="entry name" value="RUVC"/>
    <property type="match status" value="1"/>
</dbReference>
<dbReference type="Gene3D" id="3.30.420.10">
    <property type="entry name" value="Ribonuclease H-like superfamily/Ribonuclease H"/>
    <property type="match status" value="1"/>
</dbReference>
<dbReference type="EMBL" id="UINC01186860">
    <property type="protein sequence ID" value="SVD99291.1"/>
    <property type="molecule type" value="Genomic_DNA"/>
</dbReference>
<dbReference type="SUPFAM" id="SSF53098">
    <property type="entry name" value="Ribonuclease H-like"/>
    <property type="match status" value="1"/>
</dbReference>
<dbReference type="NCBIfam" id="TIGR00228">
    <property type="entry name" value="ruvC"/>
    <property type="match status" value="1"/>
</dbReference>
<keyword evidence="3" id="KW-0540">Nuclease</keyword>
<dbReference type="GO" id="GO:0008821">
    <property type="term" value="F:crossover junction DNA endonuclease activity"/>
    <property type="evidence" value="ECO:0007669"/>
    <property type="project" value="InterPro"/>
</dbReference>
<dbReference type="PANTHER" id="PTHR30194:SF3">
    <property type="entry name" value="CROSSOVER JUNCTION ENDODEOXYRIBONUCLEASE RUVC"/>
    <property type="match status" value="1"/>
</dbReference>
<keyword evidence="4" id="KW-0479">Metal-binding</keyword>
<keyword evidence="11" id="KW-0234">DNA repair</keyword>
<proteinExistence type="inferred from homology"/>
<evidence type="ECO:0000256" key="11">
    <source>
        <dbReference type="ARBA" id="ARBA00023204"/>
    </source>
</evidence>
<keyword evidence="9" id="KW-0238">DNA-binding</keyword>
<dbReference type="InterPro" id="IPR012337">
    <property type="entry name" value="RNaseH-like_sf"/>
</dbReference>
<dbReference type="AlphaFoldDB" id="A0A382ZV32"/>
<evidence type="ECO:0000256" key="6">
    <source>
        <dbReference type="ARBA" id="ARBA00022763"/>
    </source>
</evidence>
<dbReference type="HAMAP" id="MF_00034">
    <property type="entry name" value="RuvC"/>
    <property type="match status" value="1"/>
</dbReference>
<evidence type="ECO:0000256" key="1">
    <source>
        <dbReference type="ARBA" id="ARBA00009518"/>
    </source>
</evidence>
<gene>
    <name evidence="12" type="ORF">METZ01_LOCUS452145</name>
</gene>
<dbReference type="FunFam" id="3.30.420.10:FF:000002">
    <property type="entry name" value="Crossover junction endodeoxyribonuclease RuvC"/>
    <property type="match status" value="1"/>
</dbReference>
<dbReference type="GO" id="GO:0003677">
    <property type="term" value="F:DNA binding"/>
    <property type="evidence" value="ECO:0007669"/>
    <property type="project" value="UniProtKB-KW"/>
</dbReference>
<dbReference type="InterPro" id="IPR036397">
    <property type="entry name" value="RNaseH_sf"/>
</dbReference>
<reference evidence="12" key="1">
    <citation type="submission" date="2018-05" db="EMBL/GenBank/DDBJ databases">
        <authorList>
            <person name="Lanie J.A."/>
            <person name="Ng W.-L."/>
            <person name="Kazmierczak K.M."/>
            <person name="Andrzejewski T.M."/>
            <person name="Davidsen T.M."/>
            <person name="Wayne K.J."/>
            <person name="Tettelin H."/>
            <person name="Glass J.I."/>
            <person name="Rusch D."/>
            <person name="Podicherti R."/>
            <person name="Tsui H.-C.T."/>
            <person name="Winkler M.E."/>
        </authorList>
    </citation>
    <scope>NUCLEOTIDE SEQUENCE</scope>
</reference>
<dbReference type="GO" id="GO:0006281">
    <property type="term" value="P:DNA repair"/>
    <property type="evidence" value="ECO:0007669"/>
    <property type="project" value="UniProtKB-KW"/>
</dbReference>
<evidence type="ECO:0000256" key="8">
    <source>
        <dbReference type="ARBA" id="ARBA00022842"/>
    </source>
</evidence>
<dbReference type="Pfam" id="PF02075">
    <property type="entry name" value="RuvC"/>
    <property type="match status" value="1"/>
</dbReference>
<keyword evidence="8" id="KW-0460">Magnesium</keyword>
<evidence type="ECO:0000313" key="12">
    <source>
        <dbReference type="EMBL" id="SVD99291.1"/>
    </source>
</evidence>
<keyword evidence="10" id="KW-0233">DNA recombination</keyword>
<dbReference type="InterPro" id="IPR002176">
    <property type="entry name" value="X-over_junc_endoDNase_RuvC"/>
</dbReference>
<keyword evidence="6" id="KW-0227">DNA damage</keyword>
<dbReference type="GO" id="GO:0046872">
    <property type="term" value="F:metal ion binding"/>
    <property type="evidence" value="ECO:0007669"/>
    <property type="project" value="UniProtKB-KW"/>
</dbReference>
<sequence>MNQKTRILGIDPGSRTTGVGLVDTYGDRLVLVHWDRIQTNGDHTSRLRQIFREITKVVKLHCPDEIAIERVFVHRNADSALKLGQARAAALVATFDTDLPVYEYAARYVKKSVVGQGNASKLQVQHMVKVLLGVSEEIQSDAADALAVALCHAHSRHAQAVIAKVAAQT</sequence>
<comment type="similarity">
    <text evidence="1">Belongs to the RuvC family.</text>
</comment>
<dbReference type="GO" id="GO:0006310">
    <property type="term" value="P:DNA recombination"/>
    <property type="evidence" value="ECO:0007669"/>
    <property type="project" value="UniProtKB-KW"/>
</dbReference>
<protein>
    <submittedName>
        <fullName evidence="12">Uncharacterized protein</fullName>
    </submittedName>
</protein>
<keyword evidence="2" id="KW-0963">Cytoplasm</keyword>
<name>A0A382ZV32_9ZZZZ</name>